<accession>A0A537JF54</accession>
<organism evidence="2 3">
    <name type="scientific">Candidatus Segetimicrobium genomatis</name>
    <dbReference type="NCBI Taxonomy" id="2569760"/>
    <lineage>
        <taxon>Bacteria</taxon>
        <taxon>Bacillati</taxon>
        <taxon>Candidatus Sysuimicrobiota</taxon>
        <taxon>Candidatus Sysuimicrobiia</taxon>
        <taxon>Candidatus Sysuimicrobiales</taxon>
        <taxon>Candidatus Segetimicrobiaceae</taxon>
        <taxon>Candidatus Segetimicrobium</taxon>
    </lineage>
</organism>
<dbReference type="InterPro" id="IPR044855">
    <property type="entry name" value="CoA-Trfase_III_dom3_sf"/>
</dbReference>
<dbReference type="EMBL" id="VBAN01000175">
    <property type="protein sequence ID" value="TMI82188.1"/>
    <property type="molecule type" value="Genomic_DNA"/>
</dbReference>
<dbReference type="InterPro" id="IPR003673">
    <property type="entry name" value="CoA-Trfase_fam_III"/>
</dbReference>
<dbReference type="Gene3D" id="3.40.50.10540">
    <property type="entry name" value="Crotonobetainyl-coa:carnitine coa-transferase, domain 1"/>
    <property type="match status" value="1"/>
</dbReference>
<evidence type="ECO:0000313" key="2">
    <source>
        <dbReference type="EMBL" id="TMI82188.1"/>
    </source>
</evidence>
<proteinExistence type="predicted"/>
<evidence type="ECO:0000256" key="1">
    <source>
        <dbReference type="ARBA" id="ARBA00022679"/>
    </source>
</evidence>
<reference evidence="2 3" key="1">
    <citation type="journal article" date="2019" name="Nat. Microbiol.">
        <title>Mediterranean grassland soil C-N compound turnover is dependent on rainfall and depth, and is mediated by genomically divergent microorganisms.</title>
        <authorList>
            <person name="Diamond S."/>
            <person name="Andeer P.F."/>
            <person name="Li Z."/>
            <person name="Crits-Christoph A."/>
            <person name="Burstein D."/>
            <person name="Anantharaman K."/>
            <person name="Lane K.R."/>
            <person name="Thomas B.C."/>
            <person name="Pan C."/>
            <person name="Northen T.R."/>
            <person name="Banfield J.F."/>
        </authorList>
    </citation>
    <scope>NUCLEOTIDE SEQUENCE [LARGE SCALE GENOMIC DNA]</scope>
    <source>
        <strain evidence="2">NP_6</strain>
    </source>
</reference>
<name>A0A537JF54_9BACT</name>
<dbReference type="PANTHER" id="PTHR48207">
    <property type="entry name" value="SUCCINATE--HYDROXYMETHYLGLUTARATE COA-TRANSFERASE"/>
    <property type="match status" value="1"/>
</dbReference>
<dbReference type="AlphaFoldDB" id="A0A537JF54"/>
<gene>
    <name evidence="2" type="ORF">E6H03_05990</name>
</gene>
<dbReference type="PANTHER" id="PTHR48207:SF3">
    <property type="entry name" value="SUCCINATE--HYDROXYMETHYLGLUTARATE COA-TRANSFERASE"/>
    <property type="match status" value="1"/>
</dbReference>
<keyword evidence="1 2" id="KW-0808">Transferase</keyword>
<dbReference type="Gene3D" id="3.30.1540.10">
    <property type="entry name" value="formyl-coa transferase, domain 3"/>
    <property type="match status" value="1"/>
</dbReference>
<protein>
    <submittedName>
        <fullName evidence="2">Formyl-CoA transferase</fullName>
        <ecNumber evidence="2">2.8.3.16</ecNumber>
    </submittedName>
</protein>
<dbReference type="SUPFAM" id="SSF89796">
    <property type="entry name" value="CoA-transferase family III (CaiB/BaiF)"/>
    <property type="match status" value="1"/>
</dbReference>
<sequence length="405" mass="44249">MARRTALEGVRVLDLTQFEAGTSCTEALAWLGADVIKIEEPTLGDQGRTASADREGVDSYYFLLLNANKRSVTLNLRTPRGKEMFRAMLESADVMIENFAPGTIERLGFGYDTVRAINPRIVYAQIKGYGPDGPFGKFLSFDMIAQAVGGALSITGEKDGRPLRPGPTIGDTGTGLHSAIGILAALYDREHTGLGQRIEVTLQDAVVNFCRIAYARQAVSGCAAERVGNGSALLASAPSATYPCKEGGPNDYVYIYTSRAGNRHWDRLLVAIGREDLLNDPRFATPQARQDHEAEIDALLAAWTRQYSKREVMELLGRAGVPAGAVFDTRELSEDPYLRERGTFVTVQHPARGAFTMPGWPVKLSRSPVEVTPAPLLGQHNVEVYHELLGLSEDEVARLKREEVI</sequence>
<dbReference type="Pfam" id="PF02515">
    <property type="entry name" value="CoA_transf_3"/>
    <property type="match status" value="1"/>
</dbReference>
<dbReference type="InterPro" id="IPR050483">
    <property type="entry name" value="CoA-transferase_III_domain"/>
</dbReference>
<dbReference type="InterPro" id="IPR023606">
    <property type="entry name" value="CoA-Trfase_III_dom_1_sf"/>
</dbReference>
<evidence type="ECO:0000313" key="3">
    <source>
        <dbReference type="Proteomes" id="UP000318093"/>
    </source>
</evidence>
<dbReference type="GO" id="GO:0033608">
    <property type="term" value="F:formyl-CoA transferase activity"/>
    <property type="evidence" value="ECO:0007669"/>
    <property type="project" value="UniProtKB-EC"/>
</dbReference>
<dbReference type="Proteomes" id="UP000318093">
    <property type="component" value="Unassembled WGS sequence"/>
</dbReference>
<dbReference type="EC" id="2.8.3.16" evidence="2"/>
<comment type="caution">
    <text evidence="2">The sequence shown here is derived from an EMBL/GenBank/DDBJ whole genome shotgun (WGS) entry which is preliminary data.</text>
</comment>